<dbReference type="InterPro" id="IPR058625">
    <property type="entry name" value="MdtA-like_BSH"/>
</dbReference>
<dbReference type="Gene3D" id="2.40.50.100">
    <property type="match status" value="1"/>
</dbReference>
<keyword evidence="4" id="KW-0812">Transmembrane</keyword>
<keyword evidence="4" id="KW-0472">Membrane</keyword>
<gene>
    <name evidence="7" type="ORF">LCGC14_0197600</name>
</gene>
<feature type="coiled-coil region" evidence="3">
    <location>
        <begin position="302"/>
        <end position="362"/>
    </location>
</feature>
<dbReference type="AlphaFoldDB" id="A0A0F9UPJ9"/>
<reference evidence="7" key="1">
    <citation type="journal article" date="2015" name="Nature">
        <title>Complex archaea that bridge the gap between prokaryotes and eukaryotes.</title>
        <authorList>
            <person name="Spang A."/>
            <person name="Saw J.H."/>
            <person name="Jorgensen S.L."/>
            <person name="Zaremba-Niedzwiedzka K."/>
            <person name="Martijn J."/>
            <person name="Lind A.E."/>
            <person name="van Eijk R."/>
            <person name="Schleper C."/>
            <person name="Guy L."/>
            <person name="Ettema T.J."/>
        </authorList>
    </citation>
    <scope>NUCLEOTIDE SEQUENCE</scope>
</reference>
<name>A0A0F9UPJ9_9ZZZZ</name>
<dbReference type="InterPro" id="IPR058636">
    <property type="entry name" value="Beta-barrel_YknX"/>
</dbReference>
<proteinExistence type="predicted"/>
<evidence type="ECO:0000256" key="1">
    <source>
        <dbReference type="ARBA" id="ARBA00004196"/>
    </source>
</evidence>
<evidence type="ECO:0008006" key="8">
    <source>
        <dbReference type="Google" id="ProtNLM"/>
    </source>
</evidence>
<feature type="domain" description="Multidrug resistance protein MdtA-like barrel-sandwich hybrid" evidence="5">
    <location>
        <begin position="63"/>
        <end position="382"/>
    </location>
</feature>
<dbReference type="Gene3D" id="2.40.420.20">
    <property type="match status" value="1"/>
</dbReference>
<comment type="caution">
    <text evidence="7">The sequence shown here is derived from an EMBL/GenBank/DDBJ whole genome shotgun (WGS) entry which is preliminary data.</text>
</comment>
<feature type="transmembrane region" description="Helical" evidence="4">
    <location>
        <begin position="6"/>
        <end position="24"/>
    </location>
</feature>
<feature type="domain" description="YknX-like beta-barrel" evidence="6">
    <location>
        <begin position="395"/>
        <end position="466"/>
    </location>
</feature>
<dbReference type="PANTHER" id="PTHR32347">
    <property type="entry name" value="EFFLUX SYSTEM COMPONENT YKNX-RELATED"/>
    <property type="match status" value="1"/>
</dbReference>
<keyword evidence="4" id="KW-1133">Transmembrane helix</keyword>
<protein>
    <recommendedName>
        <fullName evidence="8">Membrane fusion protein biotin-lipoyl like domain-containing protein</fullName>
    </recommendedName>
</protein>
<comment type="subcellular location">
    <subcellularLocation>
        <location evidence="1">Cell envelope</location>
    </subcellularLocation>
</comment>
<dbReference type="InterPro" id="IPR050465">
    <property type="entry name" value="UPF0194_transport"/>
</dbReference>
<dbReference type="EMBL" id="LAZR01000085">
    <property type="protein sequence ID" value="KKN93569.1"/>
    <property type="molecule type" value="Genomic_DNA"/>
</dbReference>
<evidence type="ECO:0000259" key="5">
    <source>
        <dbReference type="Pfam" id="PF25917"/>
    </source>
</evidence>
<keyword evidence="2 3" id="KW-0175">Coiled coil</keyword>
<dbReference type="SUPFAM" id="SSF111369">
    <property type="entry name" value="HlyD-like secretion proteins"/>
    <property type="match status" value="2"/>
</dbReference>
<dbReference type="Pfam" id="PF25990">
    <property type="entry name" value="Beta-barrel_YknX"/>
    <property type="match status" value="1"/>
</dbReference>
<organism evidence="7">
    <name type="scientific">marine sediment metagenome</name>
    <dbReference type="NCBI Taxonomy" id="412755"/>
    <lineage>
        <taxon>unclassified sequences</taxon>
        <taxon>metagenomes</taxon>
        <taxon>ecological metagenomes</taxon>
    </lineage>
</organism>
<accession>A0A0F9UPJ9</accession>
<evidence type="ECO:0000256" key="3">
    <source>
        <dbReference type="SAM" id="Coils"/>
    </source>
</evidence>
<evidence type="ECO:0000256" key="4">
    <source>
        <dbReference type="SAM" id="Phobius"/>
    </source>
</evidence>
<sequence>MTKKKILILIIISIITVVGLYFLFFKKEKVEYSLVEVIIGNIIQEVSETGSVKVGEEINLGFRNAGRIEKIYVEVGNSVKSGQSLAKLDTAQFIIQLREAQAALEVAQAQFDKLLAGSTPEEIQVAKTAVLNAQNTLDDAKQNLEDVKADATEDSGAAYEDALNILDDSYLKAYNAYNDVSDIQRTYFSGNDQEGLSVQENKNKINNNLNQAKNYLDIAKNNFNNENIDSALSEFKTALGNIYDALTVIREKTEAVSYRNTVTSTDKTSLDTHRTNINTALTNVVNSQQAISSTQITNESDINTAEAAVSSAEGNLKAAEDQLALTKAGPSQEEINLYQAQVRQAQAKVNLLQNQIQEATIVSPTKGQITKIEKRIGEMAQPTEAVIFLLPAVPFQVEVDIYEEDIVKVKTGNQVEITLAAFPDKIFEGMVISIDPAEKLVEGIVYYEVTIDFMEFPQEIKPGMTTDIIIKTASRKNVLVIPEETIIKKDIKVTVRIVSGDVLEPKEIVIGLIGSDGMVEVISGLSEGEEVVLE</sequence>
<dbReference type="Gene3D" id="1.10.287.470">
    <property type="entry name" value="Helix hairpin bin"/>
    <property type="match status" value="1"/>
</dbReference>
<feature type="coiled-coil region" evidence="3">
    <location>
        <begin position="97"/>
        <end position="150"/>
    </location>
</feature>
<evidence type="ECO:0000313" key="7">
    <source>
        <dbReference type="EMBL" id="KKN93569.1"/>
    </source>
</evidence>
<evidence type="ECO:0000259" key="6">
    <source>
        <dbReference type="Pfam" id="PF25990"/>
    </source>
</evidence>
<dbReference type="GO" id="GO:0030313">
    <property type="term" value="C:cell envelope"/>
    <property type="evidence" value="ECO:0007669"/>
    <property type="project" value="UniProtKB-SubCell"/>
</dbReference>
<evidence type="ECO:0000256" key="2">
    <source>
        <dbReference type="ARBA" id="ARBA00023054"/>
    </source>
</evidence>
<dbReference type="Pfam" id="PF25917">
    <property type="entry name" value="BSH_RND"/>
    <property type="match status" value="1"/>
</dbReference>
<dbReference type="Gene3D" id="2.40.30.170">
    <property type="match status" value="1"/>
</dbReference>